<proteinExistence type="predicted"/>
<sequence>MRTVFVITGLMLLAAGLFWYTESLQADEPAHLGVLLTESSRLDKLEGIENGLRDLGFHVEDDLVFHVYEEEEDTDALMAMAREMLEADYDLIAAFGGIEAQVLDVAMEETGLSTPVVFVGMAAPLDTGLIESYERPGTMFTGVANHHLNLSAKRLELFTDALPEMDEVIVLYNKEIDISNRSCDVTREAVETLGIEVVPFDVGTELDLTALADLAGENTGLLTLPSFIIEGMTGELADFSRAHDLPVMGIYDDEVAEGFLMAYGSSFYDQGYQAARQISLILGGNEASTIPVELPDRLLFQVNRDTAAHIGVSLDRDVMRLADEVKGGGD</sequence>
<dbReference type="Proteomes" id="UP000000271">
    <property type="component" value="Chromosome"/>
</dbReference>
<dbReference type="STRING" id="439292.Bsel_0557"/>
<evidence type="ECO:0008006" key="3">
    <source>
        <dbReference type="Google" id="ProtNLM"/>
    </source>
</evidence>
<dbReference type="EMBL" id="CP001791">
    <property type="protein sequence ID" value="ADH98093.1"/>
    <property type="molecule type" value="Genomic_DNA"/>
</dbReference>
<keyword evidence="2" id="KW-1185">Reference proteome</keyword>
<organism evidence="1 2">
    <name type="scientific">Bacillus selenitireducens (strain ATCC 700615 / DSM 15326 / MLS10)</name>
    <dbReference type="NCBI Taxonomy" id="439292"/>
    <lineage>
        <taxon>Bacteria</taxon>
        <taxon>Bacillati</taxon>
        <taxon>Bacillota</taxon>
        <taxon>Bacilli</taxon>
        <taxon>Bacillales</taxon>
        <taxon>Bacillaceae</taxon>
        <taxon>Salisediminibacterium</taxon>
    </lineage>
</organism>
<accession>D6XY20</accession>
<name>D6XY20_BACIE</name>
<dbReference type="CDD" id="cd06325">
    <property type="entry name" value="PBP1_ABC_unchar_transporter"/>
    <property type="match status" value="1"/>
</dbReference>
<dbReference type="KEGG" id="bse:Bsel_0557"/>
<dbReference type="PANTHER" id="PTHR35271">
    <property type="entry name" value="ABC TRANSPORTER, SUBSTRATE-BINDING LIPOPROTEIN-RELATED"/>
    <property type="match status" value="1"/>
</dbReference>
<dbReference type="PANTHER" id="PTHR35271:SF1">
    <property type="entry name" value="ABC TRANSPORTER, SUBSTRATE-BINDING LIPOPROTEIN"/>
    <property type="match status" value="1"/>
</dbReference>
<dbReference type="Gene3D" id="3.40.50.2300">
    <property type="match status" value="2"/>
</dbReference>
<evidence type="ECO:0000313" key="2">
    <source>
        <dbReference type="Proteomes" id="UP000000271"/>
    </source>
</evidence>
<dbReference type="InterPro" id="IPR007487">
    <property type="entry name" value="ABC_transpt-TYRBP-like"/>
</dbReference>
<dbReference type="Pfam" id="PF04392">
    <property type="entry name" value="ABC_sub_bind"/>
    <property type="match status" value="1"/>
</dbReference>
<dbReference type="InterPro" id="IPR028082">
    <property type="entry name" value="Peripla_BP_I"/>
</dbReference>
<dbReference type="HOGENOM" id="CLU_058196_3_2_9"/>
<dbReference type="SUPFAM" id="SSF53822">
    <property type="entry name" value="Periplasmic binding protein-like I"/>
    <property type="match status" value="1"/>
</dbReference>
<dbReference type="RefSeq" id="WP_013171522.1">
    <property type="nucleotide sequence ID" value="NC_014219.1"/>
</dbReference>
<gene>
    <name evidence="1" type="ordered locus">Bsel_0557</name>
</gene>
<dbReference type="AlphaFoldDB" id="D6XY20"/>
<dbReference type="eggNOG" id="COG2984">
    <property type="taxonomic scope" value="Bacteria"/>
</dbReference>
<protein>
    <recommendedName>
        <fullName evidence="3">ABC transporter substrate binding protein</fullName>
    </recommendedName>
</protein>
<evidence type="ECO:0000313" key="1">
    <source>
        <dbReference type="EMBL" id="ADH98093.1"/>
    </source>
</evidence>
<reference evidence="1" key="1">
    <citation type="submission" date="2009-10" db="EMBL/GenBank/DDBJ databases">
        <title>Complete sequence of Bacillus selenitireducens MLS10.</title>
        <authorList>
            <consortium name="US DOE Joint Genome Institute"/>
            <person name="Lucas S."/>
            <person name="Copeland A."/>
            <person name="Lapidus A."/>
            <person name="Glavina del Rio T."/>
            <person name="Dalin E."/>
            <person name="Tice H."/>
            <person name="Bruce D."/>
            <person name="Goodwin L."/>
            <person name="Pitluck S."/>
            <person name="Sims D."/>
            <person name="Brettin T."/>
            <person name="Detter J.C."/>
            <person name="Han C."/>
            <person name="Larimer F."/>
            <person name="Land M."/>
            <person name="Hauser L."/>
            <person name="Kyrpides N."/>
            <person name="Ovchinnikova G."/>
            <person name="Stolz J."/>
        </authorList>
    </citation>
    <scope>NUCLEOTIDE SEQUENCE [LARGE SCALE GENOMIC DNA]</scope>
    <source>
        <strain evidence="1">MLS10</strain>
    </source>
</reference>